<dbReference type="Gene3D" id="2.10.109.10">
    <property type="entry name" value="Umud Fragment, subunit A"/>
    <property type="match status" value="1"/>
</dbReference>
<dbReference type="Pfam" id="PF16452">
    <property type="entry name" value="Phage_CI_C"/>
    <property type="match status" value="1"/>
</dbReference>
<dbReference type="InterPro" id="IPR032499">
    <property type="entry name" value="Phage_CI_C"/>
</dbReference>
<dbReference type="Pfam" id="PF07022">
    <property type="entry name" value="Phage_CI_repr"/>
    <property type="match status" value="1"/>
</dbReference>
<comment type="caution">
    <text evidence="3">The sequence shown here is derived from an EMBL/GenBank/DDBJ whole genome shotgun (WGS) entry which is preliminary data.</text>
</comment>
<dbReference type="InterPro" id="IPR010744">
    <property type="entry name" value="Phage_CI_N"/>
</dbReference>
<sequence>MNVSTTNLTKKDDISLIRDFIFQNRGGKEVIGRILDAYGFTTRISLCNQLGVSQSTMANRYARDTFPADWVIVCHLETGASLIWLSTGTGNKFVDGRDHETVHLKHIDITNGNIVTQKEIITDTSTIPDGLTSPFILTADKTTYLADSYEGELVDGFWFIEIDGIASVRELYRFPGGRIRVENGKASFECSVSEIKVLGKVISKTEFME</sequence>
<organism evidence="3 4">
    <name type="scientific">Kluyvera sichuanensis</name>
    <dbReference type="NCBI Taxonomy" id="2725494"/>
    <lineage>
        <taxon>Bacteria</taxon>
        <taxon>Pseudomonadati</taxon>
        <taxon>Pseudomonadota</taxon>
        <taxon>Gammaproteobacteria</taxon>
        <taxon>Enterobacterales</taxon>
        <taxon>Enterobacteriaceae</taxon>
        <taxon>Kluyvera</taxon>
    </lineage>
</organism>
<dbReference type="Gene3D" id="1.10.260.40">
    <property type="entry name" value="lambda repressor-like DNA-binding domains"/>
    <property type="match status" value="1"/>
</dbReference>
<dbReference type="InterPro" id="IPR010982">
    <property type="entry name" value="Lambda_DNA-bd_dom_sf"/>
</dbReference>
<evidence type="ECO:0000259" key="2">
    <source>
        <dbReference type="Pfam" id="PF16452"/>
    </source>
</evidence>
<dbReference type="Proteomes" id="UP000607331">
    <property type="component" value="Unassembled WGS sequence"/>
</dbReference>
<reference evidence="3 4" key="1">
    <citation type="submission" date="2020-04" db="EMBL/GenBank/DDBJ databases">
        <title>The draft genome of Kluyvera sichuanensis strain SCKS090646.</title>
        <authorList>
            <person name="Wei L."/>
            <person name="Liu L."/>
            <person name="Feng Y."/>
            <person name="Zong Z."/>
        </authorList>
    </citation>
    <scope>NUCLEOTIDE SEQUENCE [LARGE SCALE GENOMIC DNA]</scope>
    <source>
        <strain evidence="3 4">090646</strain>
    </source>
</reference>
<feature type="domain" description="Bacteriophage CI repressor C-terminal" evidence="2">
    <location>
        <begin position="104"/>
        <end position="202"/>
    </location>
</feature>
<feature type="domain" description="Bacteriophage CI repressor N-terminal" evidence="1">
    <location>
        <begin position="29"/>
        <end position="92"/>
    </location>
</feature>
<proteinExistence type="predicted"/>
<name>A0ABR6RSU6_9ENTR</name>
<evidence type="ECO:0000313" key="3">
    <source>
        <dbReference type="EMBL" id="MBC1186211.1"/>
    </source>
</evidence>
<keyword evidence="4" id="KW-1185">Reference proteome</keyword>
<gene>
    <name evidence="3" type="ORF">HII27_10835</name>
</gene>
<accession>A0ABR6RSU6</accession>
<dbReference type="EMBL" id="JABBJF010000007">
    <property type="protein sequence ID" value="MBC1186211.1"/>
    <property type="molecule type" value="Genomic_DNA"/>
</dbReference>
<protein>
    <submittedName>
        <fullName evidence="3">Phage repressor protein</fullName>
    </submittedName>
</protein>
<evidence type="ECO:0000259" key="1">
    <source>
        <dbReference type="Pfam" id="PF07022"/>
    </source>
</evidence>
<evidence type="ECO:0000313" key="4">
    <source>
        <dbReference type="Proteomes" id="UP000607331"/>
    </source>
</evidence>